<gene>
    <name evidence="9" type="ORF">HMPREF1052_1337</name>
</gene>
<dbReference type="PANTHER" id="PTHR37316:SF3">
    <property type="entry name" value="TEICHOIC ACID GLYCEROL-PHOSPHATE TRANSFERASE"/>
    <property type="match status" value="1"/>
</dbReference>
<dbReference type="InterPro" id="IPR036412">
    <property type="entry name" value="HAD-like_sf"/>
</dbReference>
<dbReference type="Gene3D" id="3.40.50.12580">
    <property type="match status" value="1"/>
</dbReference>
<dbReference type="InterPro" id="IPR043148">
    <property type="entry name" value="TagF_C"/>
</dbReference>
<reference evidence="9 10" key="1">
    <citation type="submission" date="2012-03" db="EMBL/GenBank/DDBJ databases">
        <authorList>
            <person name="Harkins D.M."/>
            <person name="Madupu R."/>
            <person name="Durkin A.S."/>
            <person name="Torralba M."/>
            <person name="Methe B."/>
            <person name="Sutton G.G."/>
            <person name="Nelson K.E."/>
        </authorList>
    </citation>
    <scope>NUCLEOTIDE SEQUENCE [LARGE SCALE GENOMIC DNA]</scope>
    <source>
        <strain evidence="9 10">CCUG 2042</strain>
    </source>
</reference>
<dbReference type="eggNOG" id="COG1887">
    <property type="taxonomic scope" value="Bacteria"/>
</dbReference>
<dbReference type="InterPro" id="IPR007554">
    <property type="entry name" value="Glycerophosphate_synth"/>
</dbReference>
<feature type="region of interest" description="Disordered" evidence="7">
    <location>
        <begin position="1142"/>
        <end position="1170"/>
    </location>
</feature>
<evidence type="ECO:0000256" key="1">
    <source>
        <dbReference type="ARBA" id="ARBA00004202"/>
    </source>
</evidence>
<protein>
    <submittedName>
        <fullName evidence="9">CDP-glycerol:poly(Glycerophosphate) glycerophosphotransferase</fullName>
    </submittedName>
</protein>
<dbReference type="PATRIC" id="fig|1095749.3.peg.1441"/>
<comment type="subcellular location">
    <subcellularLocation>
        <location evidence="1">Cell membrane</location>
        <topology evidence="1">Peripheral membrane protein</topology>
    </subcellularLocation>
</comment>
<evidence type="ECO:0000256" key="4">
    <source>
        <dbReference type="ARBA" id="ARBA00022679"/>
    </source>
</evidence>
<keyword evidence="3" id="KW-1003">Cell membrane</keyword>
<dbReference type="GO" id="GO:0047355">
    <property type="term" value="F:CDP-glycerol glycerophosphotransferase activity"/>
    <property type="evidence" value="ECO:0007669"/>
    <property type="project" value="InterPro"/>
</dbReference>
<dbReference type="Gene3D" id="3.40.50.11820">
    <property type="match status" value="1"/>
</dbReference>
<keyword evidence="5" id="KW-0777">Teichoic acid biosynthesis</keyword>
<sequence>MNLKKVWLFGTYTWQGNPKALFLYMTQNCEESHECWWIADKENDMKAIKKATGLEKVTFMNSAKSKELFAKADVYVTENFRESYPIEMNENIKIFNTWHGVGLKHIELALGMDSVLVDSIVRKYIRNYDLYKNNVLFLTTSQTMEDHFLEDMAISKELVIRGQYPRNEVYKTGGIHTYELDTLLPKPTQEYTNIILFAPTYRVGAIEGVLNSLLPDFNRIEEVCRNNNHLFIVKVHPFMKNDNYFIEMEQKYKHSQHILFWNDDYDIYEAFNNIDVAIIDYSSIFYDLLDSGVEKFIRYIPDLAHYQQDLELIGDYLDLTEGTIIETFPSLLEHLNHKQIESISNECKEYLNKYFFGFVEKDDAMQKLITAVDNHSIQTSELKELHSFDIFDTLIRRSTLKPLSIFDYVRDKAKNSNLAFPISLIENWVSIRNKVEHDVRDMMRKTTFERKSNKIEITLDDIYTRLQKNLLLTDEQTDFLKQTEIEAEIAHVEPIKKRIDFLFSLKDAGHDVIMASDMYLPENVIRAMLERADPRLSTIPLYLSSSIGYQKSTGKLYQHIFFDLDYQYSRWTHYGDNKHADGVVPRRYCIQTAVHDMDDFIPFESSLINSMDNYNRYSAYCLATKMQRYRSELINIMDNQLLETKYYNYAYVGSALVTYINWAIRDALQRGYETLYFISRDGHFLKQIADKIIATRDYKLTTKYIYGSRKAWRLPSFIDKVDDETFWQFGNFVGMDCFDDLVRASYLSEEELLGLFPEFERLKNAKHLRGAVAENIRKVLSDSQQYRQKVLDIAKEKRQIVRKYLQQEIDPNEKFAFVEFWGRGYTQDTFGRLLNDAFGKEIKNPFYYVRSFTDDMGTSLRHNFILAPQNFSFFEPIFAQTPYESIPGYVEIDNKVEPIIHHRDSTVSDLISEGLLKFTEDYLALEPQDEDYFNQALAQYSYQYQMTRNDDQFIANVFSELKDNISSFGMEKAYAPKLTLAQLQGISSKQELDKITLSIPISLAKSDTAVIDYYKRIQRNYNLPAFNGKAMKKVYAVNPLDNYVVSDQLPFTIEALKNNSFYMDIDFSESSKRTDIYLKQSNMIEIIAVDWLKGGVPRLLTEYGYITAHKDWVAITDKEYLPKPPNKLISVAKQDKSALKKETKKSNKMAIAKGENPTDTARKQTQVHNRKLRKLARDPYTFFSDAKNPSVSKLRCLFDEKHFLGRIMSRLIRKKLNR</sequence>
<accession>I3DAM0</accession>
<comment type="caution">
    <text evidence="9">The sequence shown here is derived from an EMBL/GenBank/DDBJ whole genome shotgun (WGS) entry which is preliminary data.</text>
</comment>
<dbReference type="PANTHER" id="PTHR37316">
    <property type="entry name" value="TEICHOIC ACID GLYCEROL-PHOSPHATE PRIMASE"/>
    <property type="match status" value="1"/>
</dbReference>
<dbReference type="OrthoDB" id="9802649at2"/>
<dbReference type="EMBL" id="AJSX01000034">
    <property type="protein sequence ID" value="EIJ68763.1"/>
    <property type="molecule type" value="Genomic_DNA"/>
</dbReference>
<dbReference type="AlphaFoldDB" id="I3DAM0"/>
<dbReference type="SUPFAM" id="SSF56784">
    <property type="entry name" value="HAD-like"/>
    <property type="match status" value="1"/>
</dbReference>
<dbReference type="Pfam" id="PF04464">
    <property type="entry name" value="Glyphos_transf"/>
    <property type="match status" value="1"/>
</dbReference>
<dbReference type="Gene3D" id="3.40.50.1000">
    <property type="entry name" value="HAD superfamily/HAD-like"/>
    <property type="match status" value="1"/>
</dbReference>
<dbReference type="InterPro" id="IPR051612">
    <property type="entry name" value="Teichoic_Acid_Biosynth"/>
</dbReference>
<organism evidence="9 10">
    <name type="scientific">Pasteurella bettyae CCUG 2042</name>
    <dbReference type="NCBI Taxonomy" id="1095749"/>
    <lineage>
        <taxon>Bacteria</taxon>
        <taxon>Pseudomonadati</taxon>
        <taxon>Pseudomonadota</taxon>
        <taxon>Gammaproteobacteria</taxon>
        <taxon>Pasteurellales</taxon>
        <taxon>Pasteurellaceae</taxon>
        <taxon>Pasteurella</taxon>
    </lineage>
</organism>
<keyword evidence="4 9" id="KW-0808">Transferase</keyword>
<evidence type="ECO:0000256" key="5">
    <source>
        <dbReference type="ARBA" id="ARBA00022944"/>
    </source>
</evidence>
<dbReference type="GO" id="GO:0005886">
    <property type="term" value="C:plasma membrane"/>
    <property type="evidence" value="ECO:0007669"/>
    <property type="project" value="UniProtKB-SubCell"/>
</dbReference>
<dbReference type="RefSeq" id="WP_005760985.1">
    <property type="nucleotide sequence ID" value="NZ_AJSX01000034.1"/>
</dbReference>
<evidence type="ECO:0000313" key="9">
    <source>
        <dbReference type="EMBL" id="EIJ68763.1"/>
    </source>
</evidence>
<evidence type="ECO:0000256" key="6">
    <source>
        <dbReference type="ARBA" id="ARBA00023136"/>
    </source>
</evidence>
<keyword evidence="6" id="KW-0472">Membrane</keyword>
<dbReference type="Proteomes" id="UP000006457">
    <property type="component" value="Unassembled WGS sequence"/>
</dbReference>
<dbReference type="InterPro" id="IPR043149">
    <property type="entry name" value="TagF_N"/>
</dbReference>
<dbReference type="Pfam" id="PF19087">
    <property type="entry name" value="DUF5776"/>
    <property type="match status" value="1"/>
</dbReference>
<dbReference type="GO" id="GO:0019350">
    <property type="term" value="P:teichoic acid biosynthetic process"/>
    <property type="evidence" value="ECO:0007669"/>
    <property type="project" value="UniProtKB-KW"/>
</dbReference>
<comment type="similarity">
    <text evidence="2">Belongs to the CDP-glycerol glycerophosphotransferase family.</text>
</comment>
<evidence type="ECO:0000259" key="8">
    <source>
        <dbReference type="Pfam" id="PF19087"/>
    </source>
</evidence>
<evidence type="ECO:0000256" key="7">
    <source>
        <dbReference type="SAM" id="MobiDB-lite"/>
    </source>
</evidence>
<name>I3DAM0_9PAST</name>
<dbReference type="Gene3D" id="1.10.150.400">
    <property type="match status" value="1"/>
</dbReference>
<evidence type="ECO:0000256" key="3">
    <source>
        <dbReference type="ARBA" id="ARBA00022475"/>
    </source>
</evidence>
<keyword evidence="10" id="KW-1185">Reference proteome</keyword>
<dbReference type="InterPro" id="IPR044081">
    <property type="entry name" value="DUF5776"/>
</dbReference>
<dbReference type="InterPro" id="IPR023214">
    <property type="entry name" value="HAD_sf"/>
</dbReference>
<feature type="compositionally biased region" description="Polar residues" evidence="7">
    <location>
        <begin position="1157"/>
        <end position="1167"/>
    </location>
</feature>
<evidence type="ECO:0000313" key="10">
    <source>
        <dbReference type="Proteomes" id="UP000006457"/>
    </source>
</evidence>
<evidence type="ECO:0000256" key="2">
    <source>
        <dbReference type="ARBA" id="ARBA00010488"/>
    </source>
</evidence>
<feature type="domain" description="DUF5776" evidence="8">
    <location>
        <begin position="1050"/>
        <end position="1113"/>
    </location>
</feature>
<proteinExistence type="inferred from homology"/>
<dbReference type="eggNOG" id="COG5610">
    <property type="taxonomic scope" value="Bacteria"/>
</dbReference>